<organism evidence="2 3">
    <name type="scientific">Spongiibacter thalassae</name>
    <dbReference type="NCBI Taxonomy" id="2721624"/>
    <lineage>
        <taxon>Bacteria</taxon>
        <taxon>Pseudomonadati</taxon>
        <taxon>Pseudomonadota</taxon>
        <taxon>Gammaproteobacteria</taxon>
        <taxon>Cellvibrionales</taxon>
        <taxon>Spongiibacteraceae</taxon>
        <taxon>Spongiibacter</taxon>
    </lineage>
</organism>
<dbReference type="InterPro" id="IPR029058">
    <property type="entry name" value="AB_hydrolase_fold"/>
</dbReference>
<name>A0ABX1GEU8_9GAMM</name>
<dbReference type="Gene3D" id="3.40.50.1820">
    <property type="entry name" value="alpha/beta hydrolase"/>
    <property type="match status" value="1"/>
</dbReference>
<gene>
    <name evidence="2" type="ORF">HCU74_09900</name>
</gene>
<evidence type="ECO:0000259" key="1">
    <source>
        <dbReference type="Pfam" id="PF12697"/>
    </source>
</evidence>
<protein>
    <submittedName>
        <fullName evidence="2">Alpha/beta hydrolase</fullName>
    </submittedName>
</protein>
<dbReference type="EMBL" id="JAAWWK010000003">
    <property type="protein sequence ID" value="NKI17734.1"/>
    <property type="molecule type" value="Genomic_DNA"/>
</dbReference>
<proteinExistence type="predicted"/>
<keyword evidence="3" id="KW-1185">Reference proteome</keyword>
<dbReference type="RefSeq" id="WP_168450275.1">
    <property type="nucleotide sequence ID" value="NZ_JAAWWK010000003.1"/>
</dbReference>
<evidence type="ECO:0000313" key="3">
    <source>
        <dbReference type="Proteomes" id="UP000765845"/>
    </source>
</evidence>
<evidence type="ECO:0000313" key="2">
    <source>
        <dbReference type="EMBL" id="NKI17734.1"/>
    </source>
</evidence>
<keyword evidence="2" id="KW-0378">Hydrolase</keyword>
<dbReference type="Proteomes" id="UP000765845">
    <property type="component" value="Unassembled WGS sequence"/>
</dbReference>
<dbReference type="Pfam" id="PF12697">
    <property type="entry name" value="Abhydrolase_6"/>
    <property type="match status" value="1"/>
</dbReference>
<sequence length="250" mass="28218">MTSPQAPTRWLFLRGLSREQAHWQAFINRCSEELGWDCRALDLPGFGSEHRRLSPTRIHAIRADLQQRHPFGDKPFGIIALSLGGMVALDWQRAAPEQIVKCVLINSSSRDCPFYHRLKIASLWPVIHSLGSSSVKVQERHILQLVSNRHSVADDVLEQYCQIRHRHPLRKINVVRQLLAAAAFSSPSASALPTPPLLISSTADRMVSSRCSDFLAKKYSSQHIKHDSGGHDLVLDEPEWLLRQFSLVLS</sequence>
<dbReference type="InterPro" id="IPR000073">
    <property type="entry name" value="AB_hydrolase_1"/>
</dbReference>
<comment type="caution">
    <text evidence="2">The sequence shown here is derived from an EMBL/GenBank/DDBJ whole genome shotgun (WGS) entry which is preliminary data.</text>
</comment>
<accession>A0ABX1GEU8</accession>
<feature type="domain" description="AB hydrolase-1" evidence="1">
    <location>
        <begin position="11"/>
        <end position="242"/>
    </location>
</feature>
<dbReference type="GO" id="GO:0016787">
    <property type="term" value="F:hydrolase activity"/>
    <property type="evidence" value="ECO:0007669"/>
    <property type="project" value="UniProtKB-KW"/>
</dbReference>
<reference evidence="2 3" key="1">
    <citation type="submission" date="2020-04" db="EMBL/GenBank/DDBJ databases">
        <authorList>
            <person name="Yoon J."/>
        </authorList>
    </citation>
    <scope>NUCLEOTIDE SEQUENCE [LARGE SCALE GENOMIC DNA]</scope>
    <source>
        <strain evidence="2 3">KMU-166</strain>
    </source>
</reference>
<dbReference type="SUPFAM" id="SSF53474">
    <property type="entry name" value="alpha/beta-Hydrolases"/>
    <property type="match status" value="1"/>
</dbReference>